<dbReference type="Proteomes" id="UP000251402">
    <property type="component" value="Chromosome"/>
</dbReference>
<sequence length="126" mass="14636">MKRYNQTIKQYVVLSLLVIYQFVGWVHLAYLPRQNYASGVHSASTIDFLHKNTNANLPRVQFQRSFHSVDESRKDLKAPSKLLVLFFAFLLTDSLMFTINRRPDSVLASVYSHTPSSYLNLRTLRI</sequence>
<feature type="transmembrane region" description="Helical" evidence="1">
    <location>
        <begin position="82"/>
        <end position="99"/>
    </location>
</feature>
<evidence type="ECO:0000256" key="1">
    <source>
        <dbReference type="SAM" id="Phobius"/>
    </source>
</evidence>
<feature type="transmembrane region" description="Helical" evidence="1">
    <location>
        <begin position="12"/>
        <end position="31"/>
    </location>
</feature>
<reference evidence="2" key="1">
    <citation type="submission" date="2019-08" db="EMBL/GenBank/DDBJ databases">
        <title>Comparative genome analysis confer to the adaptation heavy metal polluted environment.</title>
        <authorList>
            <person name="Li Y."/>
        </authorList>
    </citation>
    <scope>NUCLEOTIDE SEQUENCE [LARGE SCALE GENOMIC DNA]</scope>
    <source>
        <strain evidence="2">P1</strain>
    </source>
</reference>
<evidence type="ECO:0000313" key="3">
    <source>
        <dbReference type="Proteomes" id="UP000251402"/>
    </source>
</evidence>
<accession>A0A5C1I0G9</accession>
<dbReference type="EMBL" id="CP043450">
    <property type="protein sequence ID" value="QEM10751.1"/>
    <property type="molecule type" value="Genomic_DNA"/>
</dbReference>
<proteinExistence type="predicted"/>
<keyword evidence="3" id="KW-1185">Reference proteome</keyword>
<dbReference type="AlphaFoldDB" id="A0A5C1I0G9"/>
<organism evidence="2 3">
    <name type="scientific">Mucilaginibacter rubeus</name>
    <dbReference type="NCBI Taxonomy" id="2027860"/>
    <lineage>
        <taxon>Bacteria</taxon>
        <taxon>Pseudomonadati</taxon>
        <taxon>Bacteroidota</taxon>
        <taxon>Sphingobacteriia</taxon>
        <taxon>Sphingobacteriales</taxon>
        <taxon>Sphingobacteriaceae</taxon>
        <taxon>Mucilaginibacter</taxon>
    </lineage>
</organism>
<dbReference type="RefSeq" id="WP_112565797.1">
    <property type="nucleotide sequence ID" value="NZ_CP043450.1"/>
</dbReference>
<name>A0A5C1I0G9_9SPHI</name>
<keyword evidence="1" id="KW-1133">Transmembrane helix</keyword>
<gene>
    <name evidence="2" type="ORF">DEO27_012195</name>
</gene>
<evidence type="ECO:0000313" key="2">
    <source>
        <dbReference type="EMBL" id="QEM10751.1"/>
    </source>
</evidence>
<dbReference type="KEGG" id="mrub:DEO27_012195"/>
<keyword evidence="1" id="KW-0472">Membrane</keyword>
<protein>
    <submittedName>
        <fullName evidence="2">Uncharacterized protein</fullName>
    </submittedName>
</protein>
<keyword evidence="1" id="KW-0812">Transmembrane</keyword>